<gene>
    <name evidence="1" type="ORF">M440DRAFT_1323649</name>
</gene>
<evidence type="ECO:0008006" key="3">
    <source>
        <dbReference type="Google" id="ProtNLM"/>
    </source>
</evidence>
<proteinExistence type="predicted"/>
<dbReference type="Gene3D" id="3.80.10.10">
    <property type="entry name" value="Ribonuclease Inhibitor"/>
    <property type="match status" value="1"/>
</dbReference>
<accession>A0A2T4CK12</accession>
<keyword evidence="2" id="KW-1185">Reference proteome</keyword>
<reference evidence="1 2" key="1">
    <citation type="submission" date="2016-07" db="EMBL/GenBank/DDBJ databases">
        <title>Multiple horizontal gene transfer events from other fungi enriched the ability of initially mycotrophic Trichoderma (Ascomycota) to feed on dead plant biomass.</title>
        <authorList>
            <consortium name="DOE Joint Genome Institute"/>
            <person name="Aerts A."/>
            <person name="Atanasova L."/>
            <person name="Chenthamara K."/>
            <person name="Zhang J."/>
            <person name="Grujic M."/>
            <person name="Henrissat B."/>
            <person name="Kuo A."/>
            <person name="Salamov A."/>
            <person name="Lipzen A."/>
            <person name="Labutti K."/>
            <person name="Barry K."/>
            <person name="Miao Y."/>
            <person name="Rahimi M.J."/>
            <person name="Shen Q."/>
            <person name="Grigoriev I.V."/>
            <person name="Kubicek C.P."/>
            <person name="Druzhinina I.S."/>
        </authorList>
    </citation>
    <scope>NUCLEOTIDE SEQUENCE [LARGE SCALE GENOMIC DNA]</scope>
    <source>
        <strain evidence="1 2">ATCC 18648</strain>
    </source>
</reference>
<dbReference type="AlphaFoldDB" id="A0A2T4CK12"/>
<dbReference type="EMBL" id="KZ679126">
    <property type="protein sequence ID" value="PTB81906.1"/>
    <property type="molecule type" value="Genomic_DNA"/>
</dbReference>
<dbReference type="Proteomes" id="UP000240760">
    <property type="component" value="Unassembled WGS sequence"/>
</dbReference>
<name>A0A2T4CK12_TRILO</name>
<dbReference type="SUPFAM" id="SSF52047">
    <property type="entry name" value="RNI-like"/>
    <property type="match status" value="1"/>
</dbReference>
<dbReference type="OrthoDB" id="4757858at2759"/>
<dbReference type="InterPro" id="IPR032675">
    <property type="entry name" value="LRR_dom_sf"/>
</dbReference>
<evidence type="ECO:0000313" key="1">
    <source>
        <dbReference type="EMBL" id="PTB81906.1"/>
    </source>
</evidence>
<evidence type="ECO:0000313" key="2">
    <source>
        <dbReference type="Proteomes" id="UP000240760"/>
    </source>
</evidence>
<sequence>QKTQALSRLSRTCRRFRDIAQPVLYHRLLPPSQGRCFSLLRTLLLRPDLAKAVREMHLDNTVETLSREGLISWQPRAGEMYKLFCIMQSVCPVSRNEYIDGPQTWVRAYCMGVLSLIHNVERLVIAVDGMGYPKGQPLSLPRLVELSYVDRRCWISPGAVSSLAGIEGILDAAPQLQIFRGFGLEQLAPLPARLDNLTELYLDTCNLDPESLDQLLCRAPNLHSLFLSCLRPRYGSRPYHHPADVVRCLNRVCHTLKWLYLDYSTYDQWPPSFGRDILQALRGLEALETLVVGDVFLLAQTPRYPLYAYRRWPTLAATPLPCLGDSDTQSKLRPSRCIYRAPLCDASEASTGPLYDESNNQLFPRVKKLVVLSYGPCIESDLEWLSANAAHLFPSLQQINFELYFTQLPGGGGFHPSECRSEAGRLRTLWDGILGNKLEGVSLDIIPPVLRAVDGLSDDSDDDGNEDIYWW</sequence>
<organism evidence="1 2">
    <name type="scientific">Trichoderma longibrachiatum ATCC 18648</name>
    <dbReference type="NCBI Taxonomy" id="983965"/>
    <lineage>
        <taxon>Eukaryota</taxon>
        <taxon>Fungi</taxon>
        <taxon>Dikarya</taxon>
        <taxon>Ascomycota</taxon>
        <taxon>Pezizomycotina</taxon>
        <taxon>Sordariomycetes</taxon>
        <taxon>Hypocreomycetidae</taxon>
        <taxon>Hypocreales</taxon>
        <taxon>Hypocreaceae</taxon>
        <taxon>Trichoderma</taxon>
    </lineage>
</organism>
<feature type="non-terminal residue" evidence="1">
    <location>
        <position position="1"/>
    </location>
</feature>
<protein>
    <recommendedName>
        <fullName evidence="3">F-box domain-containing protein</fullName>
    </recommendedName>
</protein>